<name>A0A9X7PFZ9_9ACTN</name>
<feature type="region of interest" description="Disordered" evidence="2">
    <location>
        <begin position="263"/>
        <end position="300"/>
    </location>
</feature>
<protein>
    <submittedName>
        <fullName evidence="3">Uncharacterized protein</fullName>
    </submittedName>
</protein>
<evidence type="ECO:0000256" key="2">
    <source>
        <dbReference type="SAM" id="MobiDB-lite"/>
    </source>
</evidence>
<keyword evidence="4" id="KW-1185">Reference proteome</keyword>
<sequence length="470" mass="49681">MSLTRGGRIIVRRTSGGISGIRRWWQVCGGGILAAAVLSAGHALPAQAASTRDDIVQVDLGVDGTQPDNWSEARGISADGRYGLFASLASNLVPGDTNRLYDVFVRDLRTGRTERISVADDGSQLEGSTSEAAISGDGRYVAFSSDAPGVVPGQPADSAWKIFVRDRRTGRTELVTSGTRNVTSGTRNAESPAISEDGRYVTYTSDRRDIYVTDRWKGTTRLVTAGTDGSRADSDSTDPVISAEGAVIGFRSKATNLLPHDQAPAAQPREAGAAPAKEGVAPPPGPALAGPKPPPSRRAFPFYAYDARTGRIQGASIDSAGVLRDALPDATLSPDGRYAMFRVYEPGGTDEGGSHIELYVRDLRQGTTVKAGLPLPGTRTVRESYRGSMTVDNRWVVFGSDADNLVLGDTNQAADIFRRDLRTGRTERISMTGAALESPWFPGTLSVDGRGGTALLGAGGKVFARRLPAA</sequence>
<proteinExistence type="inferred from homology"/>
<evidence type="ECO:0000256" key="1">
    <source>
        <dbReference type="ARBA" id="ARBA00009820"/>
    </source>
</evidence>
<dbReference type="Pfam" id="PF07676">
    <property type="entry name" value="PD40"/>
    <property type="match status" value="2"/>
</dbReference>
<feature type="compositionally biased region" description="Low complexity" evidence="2">
    <location>
        <begin position="263"/>
        <end position="280"/>
    </location>
</feature>
<accession>A0A9X7PFZ9</accession>
<dbReference type="InterPro" id="IPR011659">
    <property type="entry name" value="WD40"/>
</dbReference>
<organism evidence="3 4">
    <name type="scientific">Streptosporangium nondiastaticum</name>
    <dbReference type="NCBI Taxonomy" id="35764"/>
    <lineage>
        <taxon>Bacteria</taxon>
        <taxon>Bacillati</taxon>
        <taxon>Actinomycetota</taxon>
        <taxon>Actinomycetes</taxon>
        <taxon>Streptosporangiales</taxon>
        <taxon>Streptosporangiaceae</taxon>
        <taxon>Streptosporangium</taxon>
    </lineage>
</organism>
<gene>
    <name evidence="3" type="ORF">B7P34_21770</name>
</gene>
<dbReference type="PANTHER" id="PTHR36842">
    <property type="entry name" value="PROTEIN TOLB HOMOLOG"/>
    <property type="match status" value="1"/>
</dbReference>
<dbReference type="InterPro" id="IPR011042">
    <property type="entry name" value="6-blade_b-propeller_TolB-like"/>
</dbReference>
<feature type="compositionally biased region" description="Pro residues" evidence="2">
    <location>
        <begin position="281"/>
        <end position="296"/>
    </location>
</feature>
<dbReference type="AlphaFoldDB" id="A0A9X7PFZ9"/>
<evidence type="ECO:0000313" key="4">
    <source>
        <dbReference type="Proteomes" id="UP000242427"/>
    </source>
</evidence>
<dbReference type="Gene3D" id="2.120.10.30">
    <property type="entry name" value="TolB, C-terminal domain"/>
    <property type="match status" value="2"/>
</dbReference>
<comment type="caution">
    <text evidence="3">The sequence shown here is derived from an EMBL/GenBank/DDBJ whole genome shotgun (WGS) entry which is preliminary data.</text>
</comment>
<evidence type="ECO:0000313" key="3">
    <source>
        <dbReference type="EMBL" id="PSJ26620.1"/>
    </source>
</evidence>
<dbReference type="SUPFAM" id="SSF69322">
    <property type="entry name" value="Tricorn protease domain 2"/>
    <property type="match status" value="1"/>
</dbReference>
<dbReference type="Proteomes" id="UP000242427">
    <property type="component" value="Unassembled WGS sequence"/>
</dbReference>
<reference evidence="3 4" key="1">
    <citation type="submission" date="2018-03" db="EMBL/GenBank/DDBJ databases">
        <title>Chitinolytic properties of Streptosporangium nondiastaticum TBG75A20.</title>
        <authorList>
            <person name="Gayathri V."/>
            <person name="Shiburaj S."/>
        </authorList>
    </citation>
    <scope>NUCLEOTIDE SEQUENCE [LARGE SCALE GENOMIC DNA]</scope>
    <source>
        <strain evidence="3 4">TBG75A20</strain>
    </source>
</reference>
<dbReference type="EMBL" id="PXWG01000065">
    <property type="protein sequence ID" value="PSJ26620.1"/>
    <property type="molecule type" value="Genomic_DNA"/>
</dbReference>
<comment type="similarity">
    <text evidence="1">Belongs to the TolB family.</text>
</comment>